<organism evidence="1 2">
    <name type="scientific">Olea europaea subsp. europaea</name>
    <dbReference type="NCBI Taxonomy" id="158383"/>
    <lineage>
        <taxon>Eukaryota</taxon>
        <taxon>Viridiplantae</taxon>
        <taxon>Streptophyta</taxon>
        <taxon>Embryophyta</taxon>
        <taxon>Tracheophyta</taxon>
        <taxon>Spermatophyta</taxon>
        <taxon>Magnoliopsida</taxon>
        <taxon>eudicotyledons</taxon>
        <taxon>Gunneridae</taxon>
        <taxon>Pentapetalae</taxon>
        <taxon>asterids</taxon>
        <taxon>lamiids</taxon>
        <taxon>Lamiales</taxon>
        <taxon>Oleaceae</taxon>
        <taxon>Oleeae</taxon>
        <taxon>Olea</taxon>
    </lineage>
</organism>
<accession>A0A8S0Q5I4</accession>
<evidence type="ECO:0000313" key="2">
    <source>
        <dbReference type="Proteomes" id="UP000594638"/>
    </source>
</evidence>
<gene>
    <name evidence="1" type="ORF">OLEA9_A117794</name>
</gene>
<dbReference type="EMBL" id="CACTIH010000843">
    <property type="protein sequence ID" value="CAA2962280.1"/>
    <property type="molecule type" value="Genomic_DNA"/>
</dbReference>
<dbReference type="Gramene" id="OE9A117794T1">
    <property type="protein sequence ID" value="OE9A117794C1"/>
    <property type="gene ID" value="OE9A117794"/>
</dbReference>
<sequence>MSLNPNNDAVHIDYGLGDAAVIGITRSKVSVATARVALQIGGPFVCEGGVCGISNGDGGALSVVKVMVHYSRRCHRRRRRPQHHNDDLLRTRERRCTVARNVDVAQILQRAVIIVVIRNRFDVQSDLNMVANWLLK</sequence>
<dbReference type="Proteomes" id="UP000594638">
    <property type="component" value="Unassembled WGS sequence"/>
</dbReference>
<reference evidence="1 2" key="1">
    <citation type="submission" date="2019-12" db="EMBL/GenBank/DDBJ databases">
        <authorList>
            <person name="Alioto T."/>
            <person name="Alioto T."/>
            <person name="Gomez Garrido J."/>
        </authorList>
    </citation>
    <scope>NUCLEOTIDE SEQUENCE [LARGE SCALE GENOMIC DNA]</scope>
</reference>
<dbReference type="AlphaFoldDB" id="A0A8S0Q5I4"/>
<protein>
    <submittedName>
        <fullName evidence="1">Uncharacterized protein</fullName>
    </submittedName>
</protein>
<comment type="caution">
    <text evidence="1">The sequence shown here is derived from an EMBL/GenBank/DDBJ whole genome shotgun (WGS) entry which is preliminary data.</text>
</comment>
<keyword evidence="2" id="KW-1185">Reference proteome</keyword>
<name>A0A8S0Q5I4_OLEEU</name>
<evidence type="ECO:0000313" key="1">
    <source>
        <dbReference type="EMBL" id="CAA2962280.1"/>
    </source>
</evidence>
<proteinExistence type="predicted"/>